<evidence type="ECO:0000313" key="1">
    <source>
        <dbReference type="EMBL" id="KAI5663762.1"/>
    </source>
</evidence>
<dbReference type="Proteomes" id="UP001060085">
    <property type="component" value="Linkage Group LG05"/>
</dbReference>
<proteinExistence type="predicted"/>
<gene>
    <name evidence="1" type="ORF">M9H77_23085</name>
</gene>
<reference evidence="2" key="1">
    <citation type="journal article" date="2023" name="Nat. Plants">
        <title>Single-cell RNA sequencing provides a high-resolution roadmap for understanding the multicellular compartmentation of specialized metabolism.</title>
        <authorList>
            <person name="Sun S."/>
            <person name="Shen X."/>
            <person name="Li Y."/>
            <person name="Li Y."/>
            <person name="Wang S."/>
            <person name="Li R."/>
            <person name="Zhang H."/>
            <person name="Shen G."/>
            <person name="Guo B."/>
            <person name="Wei J."/>
            <person name="Xu J."/>
            <person name="St-Pierre B."/>
            <person name="Chen S."/>
            <person name="Sun C."/>
        </authorList>
    </citation>
    <scope>NUCLEOTIDE SEQUENCE [LARGE SCALE GENOMIC DNA]</scope>
</reference>
<name>A0ACC0ARX7_CATRO</name>
<protein>
    <submittedName>
        <fullName evidence="1">Uncharacterized protein</fullName>
    </submittedName>
</protein>
<dbReference type="EMBL" id="CM044705">
    <property type="protein sequence ID" value="KAI5663762.1"/>
    <property type="molecule type" value="Genomic_DNA"/>
</dbReference>
<organism evidence="1 2">
    <name type="scientific">Catharanthus roseus</name>
    <name type="common">Madagascar periwinkle</name>
    <name type="synonym">Vinca rosea</name>
    <dbReference type="NCBI Taxonomy" id="4058"/>
    <lineage>
        <taxon>Eukaryota</taxon>
        <taxon>Viridiplantae</taxon>
        <taxon>Streptophyta</taxon>
        <taxon>Embryophyta</taxon>
        <taxon>Tracheophyta</taxon>
        <taxon>Spermatophyta</taxon>
        <taxon>Magnoliopsida</taxon>
        <taxon>eudicotyledons</taxon>
        <taxon>Gunneridae</taxon>
        <taxon>Pentapetalae</taxon>
        <taxon>asterids</taxon>
        <taxon>lamiids</taxon>
        <taxon>Gentianales</taxon>
        <taxon>Apocynaceae</taxon>
        <taxon>Rauvolfioideae</taxon>
        <taxon>Vinceae</taxon>
        <taxon>Catharanthinae</taxon>
        <taxon>Catharanthus</taxon>
    </lineage>
</organism>
<sequence length="169" mass="18886">MIHTHVPRYFFEKTLSLSIVENSGTEVLFDDAHLVHHFVDELSPIIVLPPLRVESSINLSTEDIDEGIEEGYEGEYNAKRKGSCGDPSLPSSSWVRALDPLMMLKIVAPGVVPHSLTPSTHGHNGPDRNFVDLEESVIASCNIEDQLSKFDRIRKGENPELNKTLRELN</sequence>
<evidence type="ECO:0000313" key="2">
    <source>
        <dbReference type="Proteomes" id="UP001060085"/>
    </source>
</evidence>
<accession>A0ACC0ARX7</accession>
<keyword evidence="2" id="KW-1185">Reference proteome</keyword>
<comment type="caution">
    <text evidence="1">The sequence shown here is derived from an EMBL/GenBank/DDBJ whole genome shotgun (WGS) entry which is preliminary data.</text>
</comment>